<accession>A0AAD5D5X2</accession>
<dbReference type="InterPro" id="IPR046960">
    <property type="entry name" value="PPR_At4g14850-like_plant"/>
</dbReference>
<dbReference type="AlphaFoldDB" id="A0AAD5D5X2"/>
<dbReference type="InterPro" id="IPR002885">
    <property type="entry name" value="PPR_rpt"/>
</dbReference>
<sequence length="170" mass="19224">MKKLKSLLGLSMIRYRGYGGRRPAIYLHIHIIDVDALGVELNNKTIKISELLRTYVIDGEPNVLLSIGKEVAMAWQSLFQRPCRCWGMLQVMLSSVYLKVENALIDMYAKLGCLEYVSMIFSKMKAKDIVSWTAMILGYSLHGQGFNRLSVLSRLPGKSKEVPALALNYH</sequence>
<keyword evidence="3" id="KW-1185">Reference proteome</keyword>
<dbReference type="EMBL" id="JAMZMK010005436">
    <property type="protein sequence ID" value="KAI7753439.1"/>
    <property type="molecule type" value="Genomic_DNA"/>
</dbReference>
<gene>
    <name evidence="2" type="ORF">M8C21_007434</name>
</gene>
<name>A0AAD5D5X2_AMBAR</name>
<comment type="caution">
    <text evidence="2">The sequence shown here is derived from an EMBL/GenBank/DDBJ whole genome shotgun (WGS) entry which is preliminary data.</text>
</comment>
<dbReference type="PANTHER" id="PTHR47926">
    <property type="entry name" value="PENTATRICOPEPTIDE REPEAT-CONTAINING PROTEIN"/>
    <property type="match status" value="1"/>
</dbReference>
<dbReference type="Pfam" id="PF01535">
    <property type="entry name" value="PPR"/>
    <property type="match status" value="2"/>
</dbReference>
<organism evidence="2 3">
    <name type="scientific">Ambrosia artemisiifolia</name>
    <name type="common">Common ragweed</name>
    <dbReference type="NCBI Taxonomy" id="4212"/>
    <lineage>
        <taxon>Eukaryota</taxon>
        <taxon>Viridiplantae</taxon>
        <taxon>Streptophyta</taxon>
        <taxon>Embryophyta</taxon>
        <taxon>Tracheophyta</taxon>
        <taxon>Spermatophyta</taxon>
        <taxon>Magnoliopsida</taxon>
        <taxon>eudicotyledons</taxon>
        <taxon>Gunneridae</taxon>
        <taxon>Pentapetalae</taxon>
        <taxon>asterids</taxon>
        <taxon>campanulids</taxon>
        <taxon>Asterales</taxon>
        <taxon>Asteraceae</taxon>
        <taxon>Asteroideae</taxon>
        <taxon>Heliantheae alliance</taxon>
        <taxon>Heliantheae</taxon>
        <taxon>Ambrosia</taxon>
    </lineage>
</organism>
<evidence type="ECO:0000256" key="1">
    <source>
        <dbReference type="ARBA" id="ARBA00022737"/>
    </source>
</evidence>
<evidence type="ECO:0008006" key="4">
    <source>
        <dbReference type="Google" id="ProtNLM"/>
    </source>
</evidence>
<dbReference type="GO" id="GO:0003723">
    <property type="term" value="F:RNA binding"/>
    <property type="evidence" value="ECO:0007669"/>
    <property type="project" value="InterPro"/>
</dbReference>
<dbReference type="Proteomes" id="UP001206925">
    <property type="component" value="Unassembled WGS sequence"/>
</dbReference>
<dbReference type="GO" id="GO:0009451">
    <property type="term" value="P:RNA modification"/>
    <property type="evidence" value="ECO:0007669"/>
    <property type="project" value="InterPro"/>
</dbReference>
<dbReference type="NCBIfam" id="TIGR00756">
    <property type="entry name" value="PPR"/>
    <property type="match status" value="1"/>
</dbReference>
<dbReference type="InterPro" id="IPR011990">
    <property type="entry name" value="TPR-like_helical_dom_sf"/>
</dbReference>
<dbReference type="Gene3D" id="1.25.40.10">
    <property type="entry name" value="Tetratricopeptide repeat domain"/>
    <property type="match status" value="1"/>
</dbReference>
<reference evidence="2" key="1">
    <citation type="submission" date="2022-06" db="EMBL/GenBank/DDBJ databases">
        <title>Uncovering the hologenomic basis of an extraordinary plant invasion.</title>
        <authorList>
            <person name="Bieker V.C."/>
            <person name="Martin M.D."/>
            <person name="Gilbert T."/>
            <person name="Hodgins K."/>
            <person name="Battlay P."/>
            <person name="Petersen B."/>
            <person name="Wilson J."/>
        </authorList>
    </citation>
    <scope>NUCLEOTIDE SEQUENCE</scope>
    <source>
        <strain evidence="2">AA19_3_7</strain>
        <tissue evidence="2">Leaf</tissue>
    </source>
</reference>
<evidence type="ECO:0000313" key="2">
    <source>
        <dbReference type="EMBL" id="KAI7753439.1"/>
    </source>
</evidence>
<protein>
    <recommendedName>
        <fullName evidence="4">Pentatricopeptide repeat-containing protein</fullName>
    </recommendedName>
</protein>
<evidence type="ECO:0000313" key="3">
    <source>
        <dbReference type="Proteomes" id="UP001206925"/>
    </source>
</evidence>
<keyword evidence="1" id="KW-0677">Repeat</keyword>
<proteinExistence type="predicted"/>